<dbReference type="Gene3D" id="2.40.128.110">
    <property type="entry name" value="Lipid/polyisoprenoid-binding, YceI-like"/>
    <property type="match status" value="1"/>
</dbReference>
<gene>
    <name evidence="3" type="ORF">GRI39_03355</name>
</gene>
<dbReference type="SUPFAM" id="SSF101874">
    <property type="entry name" value="YceI-like"/>
    <property type="match status" value="1"/>
</dbReference>
<evidence type="ECO:0000313" key="3">
    <source>
        <dbReference type="EMBL" id="MXP25083.1"/>
    </source>
</evidence>
<protein>
    <recommendedName>
        <fullName evidence="2">Lipid/polyisoprenoid-binding YceI-like domain-containing protein</fullName>
    </recommendedName>
</protein>
<dbReference type="SMART" id="SM00867">
    <property type="entry name" value="YceI"/>
    <property type="match status" value="1"/>
</dbReference>
<feature type="domain" description="Lipid/polyisoprenoid-binding YceI-like" evidence="2">
    <location>
        <begin position="38"/>
        <end position="208"/>
    </location>
</feature>
<dbReference type="InterPro" id="IPR007372">
    <property type="entry name" value="Lipid/polyisoprenoid-bd_YceI"/>
</dbReference>
<feature type="signal peptide" evidence="1">
    <location>
        <begin position="1"/>
        <end position="19"/>
    </location>
</feature>
<name>A0A845A750_9SPHN</name>
<comment type="caution">
    <text evidence="3">The sequence shown here is derived from an EMBL/GenBank/DDBJ whole genome shotgun (WGS) entry which is preliminary data.</text>
</comment>
<proteinExistence type="predicted"/>
<keyword evidence="4" id="KW-1185">Reference proteome</keyword>
<dbReference type="PANTHER" id="PTHR34406:SF1">
    <property type="entry name" value="PROTEIN YCEI"/>
    <property type="match status" value="1"/>
</dbReference>
<dbReference type="Pfam" id="PF04264">
    <property type="entry name" value="YceI"/>
    <property type="match status" value="1"/>
</dbReference>
<organism evidence="3 4">
    <name type="scientific">Altericroceibacterium indicum</name>
    <dbReference type="NCBI Taxonomy" id="374177"/>
    <lineage>
        <taxon>Bacteria</taxon>
        <taxon>Pseudomonadati</taxon>
        <taxon>Pseudomonadota</taxon>
        <taxon>Alphaproteobacteria</taxon>
        <taxon>Sphingomonadales</taxon>
        <taxon>Erythrobacteraceae</taxon>
        <taxon>Altericroceibacterium</taxon>
    </lineage>
</organism>
<dbReference type="EMBL" id="WTYQ01000001">
    <property type="protein sequence ID" value="MXP25083.1"/>
    <property type="molecule type" value="Genomic_DNA"/>
</dbReference>
<keyword evidence="1" id="KW-0732">Signal</keyword>
<feature type="chain" id="PRO_5032283132" description="Lipid/polyisoprenoid-binding YceI-like domain-containing protein" evidence="1">
    <location>
        <begin position="20"/>
        <end position="210"/>
    </location>
</feature>
<dbReference type="PANTHER" id="PTHR34406">
    <property type="entry name" value="PROTEIN YCEI"/>
    <property type="match status" value="1"/>
</dbReference>
<reference evidence="3 4" key="1">
    <citation type="submission" date="2019-12" db="EMBL/GenBank/DDBJ databases">
        <title>Genomic-based taxomic classification of the family Erythrobacteraceae.</title>
        <authorList>
            <person name="Xu L."/>
        </authorList>
    </citation>
    <scope>NUCLEOTIDE SEQUENCE [LARGE SCALE GENOMIC DNA]</scope>
    <source>
        <strain evidence="3 4">DSM 18604</strain>
    </source>
</reference>
<dbReference type="Proteomes" id="UP000460561">
    <property type="component" value="Unassembled WGS sequence"/>
</dbReference>
<evidence type="ECO:0000259" key="2">
    <source>
        <dbReference type="SMART" id="SM00867"/>
    </source>
</evidence>
<dbReference type="OrthoDB" id="9811006at2"/>
<evidence type="ECO:0000313" key="4">
    <source>
        <dbReference type="Proteomes" id="UP000460561"/>
    </source>
</evidence>
<accession>A0A845A750</accession>
<evidence type="ECO:0000256" key="1">
    <source>
        <dbReference type="SAM" id="SignalP"/>
    </source>
</evidence>
<dbReference type="InterPro" id="IPR036761">
    <property type="entry name" value="TTHA0802/YceI-like_sf"/>
</dbReference>
<sequence length="210" mass="21933">MALVATASIATLSFGALQAQDSPPYTTAVNASAVAAGTYKTDPHHTLVGWRVNHFNFNDYFGIFGDIDGTLKLDPANMAATKLDVTIPIASVTVASEGLHEHLLSPGKDGGKPDFFGPNPAPAHFVSTSIEKTGATTANITGNLTLNGVTRPVLIAAQLTGAGVNGMNKAETIGFEGRAQIMRSEFGIDAFVPMVSDQVVLDITASFEKQ</sequence>
<dbReference type="AlphaFoldDB" id="A0A845A750"/>